<accession>A0AAV5L571</accession>
<evidence type="ECO:0000313" key="4">
    <source>
        <dbReference type="Proteomes" id="UP001054252"/>
    </source>
</evidence>
<sequence>MIHEVTVDEEDLPDVDDEEHSDFENMSVDGMCSILIPLLSALLCFGIEYFKFFPNLIRKDHGDSVSSLALSFDGQLLASRGFDGVVWIWGPLGTLIHRLDGPGGGIEVYNFTISKILACLLSLVLKVKQSVLALMMQP</sequence>
<protein>
    <submittedName>
        <fullName evidence="3">Uncharacterized protein</fullName>
    </submittedName>
</protein>
<keyword evidence="2" id="KW-0812">Transmembrane</keyword>
<dbReference type="InterPro" id="IPR001680">
    <property type="entry name" value="WD40_rpt"/>
</dbReference>
<evidence type="ECO:0000256" key="2">
    <source>
        <dbReference type="SAM" id="Phobius"/>
    </source>
</evidence>
<dbReference type="Gene3D" id="2.130.10.10">
    <property type="entry name" value="YVTN repeat-like/Quinoprotein amine dehydrogenase"/>
    <property type="match status" value="1"/>
</dbReference>
<organism evidence="3 4">
    <name type="scientific">Rubroshorea leprosula</name>
    <dbReference type="NCBI Taxonomy" id="152421"/>
    <lineage>
        <taxon>Eukaryota</taxon>
        <taxon>Viridiplantae</taxon>
        <taxon>Streptophyta</taxon>
        <taxon>Embryophyta</taxon>
        <taxon>Tracheophyta</taxon>
        <taxon>Spermatophyta</taxon>
        <taxon>Magnoliopsida</taxon>
        <taxon>eudicotyledons</taxon>
        <taxon>Gunneridae</taxon>
        <taxon>Pentapetalae</taxon>
        <taxon>rosids</taxon>
        <taxon>malvids</taxon>
        <taxon>Malvales</taxon>
        <taxon>Dipterocarpaceae</taxon>
        <taxon>Rubroshorea</taxon>
    </lineage>
</organism>
<comment type="caution">
    <text evidence="3">The sequence shown here is derived from an EMBL/GenBank/DDBJ whole genome shotgun (WGS) entry which is preliminary data.</text>
</comment>
<keyword evidence="1" id="KW-0853">WD repeat</keyword>
<proteinExistence type="predicted"/>
<feature type="transmembrane region" description="Helical" evidence="2">
    <location>
        <begin position="28"/>
        <end position="50"/>
    </location>
</feature>
<keyword evidence="2" id="KW-1133">Transmembrane helix</keyword>
<dbReference type="Proteomes" id="UP001054252">
    <property type="component" value="Unassembled WGS sequence"/>
</dbReference>
<dbReference type="PROSITE" id="PS50082">
    <property type="entry name" value="WD_REPEATS_2"/>
    <property type="match status" value="1"/>
</dbReference>
<name>A0AAV5L571_9ROSI</name>
<evidence type="ECO:0000256" key="1">
    <source>
        <dbReference type="PROSITE-ProRule" id="PRU00221"/>
    </source>
</evidence>
<gene>
    <name evidence="3" type="ORF">SLEP1_g40989</name>
</gene>
<dbReference type="SUPFAM" id="SSF101898">
    <property type="entry name" value="NHL repeat"/>
    <property type="match status" value="1"/>
</dbReference>
<keyword evidence="2" id="KW-0472">Membrane</keyword>
<dbReference type="AlphaFoldDB" id="A0AAV5L571"/>
<dbReference type="PROSITE" id="PS50294">
    <property type="entry name" value="WD_REPEATS_REGION"/>
    <property type="match status" value="1"/>
</dbReference>
<dbReference type="EMBL" id="BPVZ01000095">
    <property type="protein sequence ID" value="GKV32378.1"/>
    <property type="molecule type" value="Genomic_DNA"/>
</dbReference>
<keyword evidence="4" id="KW-1185">Reference proteome</keyword>
<feature type="repeat" description="WD" evidence="1">
    <location>
        <begin position="58"/>
        <end position="89"/>
    </location>
</feature>
<dbReference type="InterPro" id="IPR015943">
    <property type="entry name" value="WD40/YVTN_repeat-like_dom_sf"/>
</dbReference>
<evidence type="ECO:0000313" key="3">
    <source>
        <dbReference type="EMBL" id="GKV32378.1"/>
    </source>
</evidence>
<reference evidence="3 4" key="1">
    <citation type="journal article" date="2021" name="Commun. Biol.">
        <title>The genome of Shorea leprosula (Dipterocarpaceae) highlights the ecological relevance of drought in aseasonal tropical rainforests.</title>
        <authorList>
            <person name="Ng K.K.S."/>
            <person name="Kobayashi M.J."/>
            <person name="Fawcett J.A."/>
            <person name="Hatakeyama M."/>
            <person name="Paape T."/>
            <person name="Ng C.H."/>
            <person name="Ang C.C."/>
            <person name="Tnah L.H."/>
            <person name="Lee C.T."/>
            <person name="Nishiyama T."/>
            <person name="Sese J."/>
            <person name="O'Brien M.J."/>
            <person name="Copetti D."/>
            <person name="Mohd Noor M.I."/>
            <person name="Ong R.C."/>
            <person name="Putra M."/>
            <person name="Sireger I.Z."/>
            <person name="Indrioko S."/>
            <person name="Kosugi Y."/>
            <person name="Izuno A."/>
            <person name="Isagi Y."/>
            <person name="Lee S.L."/>
            <person name="Shimizu K.K."/>
        </authorList>
    </citation>
    <scope>NUCLEOTIDE SEQUENCE [LARGE SCALE GENOMIC DNA]</scope>
    <source>
        <strain evidence="3">214</strain>
    </source>
</reference>